<protein>
    <recommendedName>
        <fullName evidence="2">XS domain-containing protein</fullName>
    </recommendedName>
</protein>
<feature type="domain" description="XS" evidence="2">
    <location>
        <begin position="250"/>
        <end position="382"/>
    </location>
</feature>
<evidence type="ECO:0000313" key="3">
    <source>
        <dbReference type="EMBL" id="KAJ6844035.1"/>
    </source>
</evidence>
<evidence type="ECO:0000259" key="2">
    <source>
        <dbReference type="Pfam" id="PF03468"/>
    </source>
</evidence>
<feature type="region of interest" description="Disordered" evidence="1">
    <location>
        <begin position="112"/>
        <end position="148"/>
    </location>
</feature>
<accession>A0AAX6HUU1</accession>
<reference evidence="3" key="2">
    <citation type="submission" date="2023-04" db="EMBL/GenBank/DDBJ databases">
        <authorList>
            <person name="Bruccoleri R.E."/>
            <person name="Oakeley E.J."/>
            <person name="Faust A.-M."/>
            <person name="Dessus-Babus S."/>
            <person name="Altorfer M."/>
            <person name="Burckhardt D."/>
            <person name="Oertli M."/>
            <person name="Naumann U."/>
            <person name="Petersen F."/>
            <person name="Wong J."/>
        </authorList>
    </citation>
    <scope>NUCLEOTIDE SEQUENCE</scope>
    <source>
        <strain evidence="3">GSM-AAB239-AS_SAM_17_03QT</strain>
        <tissue evidence="3">Leaf</tissue>
    </source>
</reference>
<evidence type="ECO:0000313" key="4">
    <source>
        <dbReference type="Proteomes" id="UP001140949"/>
    </source>
</evidence>
<feature type="region of interest" description="Disordered" evidence="1">
    <location>
        <begin position="65"/>
        <end position="84"/>
    </location>
</feature>
<dbReference type="InterPro" id="IPR005380">
    <property type="entry name" value="XS_domain"/>
</dbReference>
<organism evidence="3 4">
    <name type="scientific">Iris pallida</name>
    <name type="common">Sweet iris</name>
    <dbReference type="NCBI Taxonomy" id="29817"/>
    <lineage>
        <taxon>Eukaryota</taxon>
        <taxon>Viridiplantae</taxon>
        <taxon>Streptophyta</taxon>
        <taxon>Embryophyta</taxon>
        <taxon>Tracheophyta</taxon>
        <taxon>Spermatophyta</taxon>
        <taxon>Magnoliopsida</taxon>
        <taxon>Liliopsida</taxon>
        <taxon>Asparagales</taxon>
        <taxon>Iridaceae</taxon>
        <taxon>Iridoideae</taxon>
        <taxon>Irideae</taxon>
        <taxon>Iris</taxon>
    </lineage>
</organism>
<dbReference type="EMBL" id="JANAVB010006796">
    <property type="protein sequence ID" value="KAJ6844035.1"/>
    <property type="molecule type" value="Genomic_DNA"/>
</dbReference>
<feature type="compositionally biased region" description="Basic residues" evidence="1">
    <location>
        <begin position="1"/>
        <end position="13"/>
    </location>
</feature>
<dbReference type="Gene3D" id="3.30.70.2890">
    <property type="entry name" value="XS domain"/>
    <property type="match status" value="1"/>
</dbReference>
<dbReference type="InterPro" id="IPR038588">
    <property type="entry name" value="XS_domain_sf"/>
</dbReference>
<dbReference type="AlphaFoldDB" id="A0AAX6HUU1"/>
<evidence type="ECO:0000256" key="1">
    <source>
        <dbReference type="SAM" id="MobiDB-lite"/>
    </source>
</evidence>
<reference evidence="3" key="1">
    <citation type="journal article" date="2023" name="GigaByte">
        <title>Genome assembly of the bearded iris, Iris pallida Lam.</title>
        <authorList>
            <person name="Bruccoleri R.E."/>
            <person name="Oakeley E.J."/>
            <person name="Faust A.M.E."/>
            <person name="Altorfer M."/>
            <person name="Dessus-Babus S."/>
            <person name="Burckhardt D."/>
            <person name="Oertli M."/>
            <person name="Naumann U."/>
            <person name="Petersen F."/>
            <person name="Wong J."/>
        </authorList>
    </citation>
    <scope>NUCLEOTIDE SEQUENCE</scope>
    <source>
        <strain evidence="3">GSM-AAB239-AS_SAM_17_03QT</strain>
    </source>
</reference>
<keyword evidence="4" id="KW-1185">Reference proteome</keyword>
<feature type="region of interest" description="Disordered" evidence="1">
    <location>
        <begin position="1"/>
        <end position="44"/>
    </location>
</feature>
<gene>
    <name evidence="3" type="ORF">M6B38_294280</name>
</gene>
<dbReference type="PANTHER" id="PTHR46619">
    <property type="entry name" value="RNA RECOGNITION MOTIF XS DOMAIN PROTEIN-RELATED"/>
    <property type="match status" value="1"/>
</dbReference>
<dbReference type="PANTHER" id="PTHR46619:SF3">
    <property type="entry name" value="RNA RECOGNITION MOTIF XS DOMAIN PROTEIN"/>
    <property type="match status" value="1"/>
</dbReference>
<comment type="caution">
    <text evidence="3">The sequence shown here is derived from an EMBL/GenBank/DDBJ whole genome shotgun (WGS) entry which is preliminary data.</text>
</comment>
<sequence>MKKTKDHHHHPHPSSRNPREEQQQAIPVGPPQPPSPPASAYSPFPDLERRTIVLYDGSVRSYFALPPEHLWPHPPPEDDDDGERRRARLRECVLRYGNPDSAPAEDGDLTVASAAAPAPGPAPKRVRRRDPREEEEGEGEGEREAKGSERAFLEITKAINENAVERRKYTEDGKGGPLHCIVCGRTSRAFTNVHDLILHAYTSPNSELRLDHLGLHKALCVLMGWDYTLTPDTSKAYQSLSASAAVANREDLIVWPPTVIIHNTNTGKKKDGRMDGLNNKDMETELKEIGFTGGMPKSLYSKGGHLGITAVKFASTPTGLKEADSLVAHFEKDNRGREGWARVEAAHAGDDEKNPALVKVDEKTGERKRVFYCYLATAFDLEKVDIDTRKKAIIKSRRELDKLKNYS</sequence>
<proteinExistence type="predicted"/>
<name>A0AAX6HUU1_IRIPA</name>
<dbReference type="Proteomes" id="UP001140949">
    <property type="component" value="Unassembled WGS sequence"/>
</dbReference>
<dbReference type="GO" id="GO:0031047">
    <property type="term" value="P:regulatory ncRNA-mediated gene silencing"/>
    <property type="evidence" value="ECO:0007669"/>
    <property type="project" value="InterPro"/>
</dbReference>
<feature type="compositionally biased region" description="Pro residues" evidence="1">
    <location>
        <begin position="28"/>
        <end position="37"/>
    </location>
</feature>
<dbReference type="Pfam" id="PF03468">
    <property type="entry name" value="XS"/>
    <property type="match status" value="1"/>
</dbReference>